<dbReference type="Gene3D" id="1.10.45.10">
    <property type="entry name" value="Vanillyl-alcohol Oxidase, Chain A, domain 4"/>
    <property type="match status" value="1"/>
</dbReference>
<evidence type="ECO:0000256" key="5">
    <source>
        <dbReference type="ARBA" id="ARBA00022946"/>
    </source>
</evidence>
<dbReference type="SUPFAM" id="SSF55103">
    <property type="entry name" value="FAD-linked oxidases, C-terminal domain"/>
    <property type="match status" value="1"/>
</dbReference>
<dbReference type="InterPro" id="IPR004113">
    <property type="entry name" value="FAD-bd_oxidored_4_C"/>
</dbReference>
<accession>A0A1N7ISG4</accession>
<dbReference type="EC" id="1.1.2.4" evidence="7"/>
<evidence type="ECO:0000256" key="2">
    <source>
        <dbReference type="ARBA" id="ARBA00008000"/>
    </source>
</evidence>
<evidence type="ECO:0000256" key="6">
    <source>
        <dbReference type="ARBA" id="ARBA00023002"/>
    </source>
</evidence>
<dbReference type="GO" id="GO:1903457">
    <property type="term" value="P:lactate catabolic process"/>
    <property type="evidence" value="ECO:0007669"/>
    <property type="project" value="TreeGrafter"/>
</dbReference>
<keyword evidence="3" id="KW-0285">Flavoprotein</keyword>
<dbReference type="GO" id="GO:0008720">
    <property type="term" value="F:D-lactate dehydrogenase (NAD+) activity"/>
    <property type="evidence" value="ECO:0007669"/>
    <property type="project" value="TreeGrafter"/>
</dbReference>
<dbReference type="Proteomes" id="UP000187608">
    <property type="component" value="Unassembled WGS sequence"/>
</dbReference>
<keyword evidence="10" id="KW-1185">Reference proteome</keyword>
<evidence type="ECO:0000313" key="9">
    <source>
        <dbReference type="EMBL" id="SIS39977.1"/>
    </source>
</evidence>
<evidence type="ECO:0000259" key="8">
    <source>
        <dbReference type="PROSITE" id="PS51387"/>
    </source>
</evidence>
<dbReference type="Pfam" id="PF01565">
    <property type="entry name" value="FAD_binding_4"/>
    <property type="match status" value="1"/>
</dbReference>
<evidence type="ECO:0000256" key="1">
    <source>
        <dbReference type="ARBA" id="ARBA00001974"/>
    </source>
</evidence>
<organism evidence="9 10">
    <name type="scientific">Salimicrobium flavidum</name>
    <dbReference type="NCBI Taxonomy" id="570947"/>
    <lineage>
        <taxon>Bacteria</taxon>
        <taxon>Bacillati</taxon>
        <taxon>Bacillota</taxon>
        <taxon>Bacilli</taxon>
        <taxon>Bacillales</taxon>
        <taxon>Bacillaceae</taxon>
        <taxon>Salimicrobium</taxon>
    </lineage>
</organism>
<protein>
    <recommendedName>
        <fullName evidence="7">D-lactate dehydrogenase (cytochrome)</fullName>
        <ecNumber evidence="7">1.1.2.4</ecNumber>
    </recommendedName>
</protein>
<dbReference type="Gene3D" id="3.30.70.2740">
    <property type="match status" value="1"/>
</dbReference>
<evidence type="ECO:0000256" key="7">
    <source>
        <dbReference type="ARBA" id="ARBA00038897"/>
    </source>
</evidence>
<comment type="cofactor">
    <cofactor evidence="1">
        <name>FAD</name>
        <dbReference type="ChEBI" id="CHEBI:57692"/>
    </cofactor>
</comment>
<dbReference type="InterPro" id="IPR036318">
    <property type="entry name" value="FAD-bd_PCMH-like_sf"/>
</dbReference>
<dbReference type="PANTHER" id="PTHR11748:SF111">
    <property type="entry name" value="D-LACTATE DEHYDROGENASE, MITOCHONDRIAL-RELATED"/>
    <property type="match status" value="1"/>
</dbReference>
<dbReference type="PANTHER" id="PTHR11748">
    <property type="entry name" value="D-LACTATE DEHYDROGENASE"/>
    <property type="match status" value="1"/>
</dbReference>
<dbReference type="RefSeq" id="WP_076557011.1">
    <property type="nucleotide sequence ID" value="NZ_FTOC01000002.1"/>
</dbReference>
<evidence type="ECO:0000313" key="10">
    <source>
        <dbReference type="Proteomes" id="UP000187608"/>
    </source>
</evidence>
<dbReference type="InterPro" id="IPR016164">
    <property type="entry name" value="FAD-linked_Oxase-like_C"/>
</dbReference>
<dbReference type="STRING" id="570947.SAMN05421687_10298"/>
<sequence>MDSEVLAQLTEILEEDQISTNDTILEHHSKDESYHAAHLPEVVLFPRSSEEVSRILALADRTKTPVTPFGLGSGLEGHVVPSSGGISIDFSEMTQIIEVREDDLVVRVQPGVTRSMLDNALKKYGLFFPVDPGADATIGGMTATNASGTTSLKYGVMKDQIRSLEVVTPQGEIIKTGSLALKSSSGYNLTDLYTGSEGTLGCITEITLSLYGVPENITAARATFPSINDAVDAVTSIVQAGVPAARMELVDEASIRQVNRLVETAYEENPTLFLEFHGNEAGLKQDVQFTKEILFDNHCTDVIFEKDNQARMKLWEGRHNLAYAYVHDYPGRSLMVTDVCVPISSLAEAIIFGREQLEENNLPGGIVGHVGDGNYHAFIMIDKTDEKEMQKADDFNQAIVEHALSRGGTCTGEHGVGIGKKKYLEAEHGAALGVMKTIKKALDPNNIMNPGKFIDIE</sequence>
<dbReference type="OrthoDB" id="9767256at2"/>
<dbReference type="InterPro" id="IPR016169">
    <property type="entry name" value="FAD-bd_PCMH_sub2"/>
</dbReference>
<keyword evidence="6" id="KW-0560">Oxidoreductase</keyword>
<dbReference type="GO" id="GO:0071949">
    <property type="term" value="F:FAD binding"/>
    <property type="evidence" value="ECO:0007669"/>
    <property type="project" value="InterPro"/>
</dbReference>
<dbReference type="InterPro" id="IPR016166">
    <property type="entry name" value="FAD-bd_PCMH"/>
</dbReference>
<dbReference type="SUPFAM" id="SSF56176">
    <property type="entry name" value="FAD-binding/transporter-associated domain-like"/>
    <property type="match status" value="1"/>
</dbReference>
<keyword evidence="4" id="KW-0274">FAD</keyword>
<dbReference type="Gene3D" id="3.30.465.10">
    <property type="match status" value="1"/>
</dbReference>
<feature type="domain" description="FAD-binding PCMH-type" evidence="8">
    <location>
        <begin position="35"/>
        <end position="213"/>
    </location>
</feature>
<dbReference type="FunFam" id="3.30.70.2740:FF:000001">
    <property type="entry name" value="D-lactate dehydrogenase mitochondrial"/>
    <property type="match status" value="1"/>
</dbReference>
<dbReference type="GO" id="GO:0004458">
    <property type="term" value="F:D-lactate dehydrogenase (cytochrome) activity"/>
    <property type="evidence" value="ECO:0007669"/>
    <property type="project" value="UniProtKB-EC"/>
</dbReference>
<dbReference type="AlphaFoldDB" id="A0A1N7ISG4"/>
<dbReference type="FunFam" id="1.10.45.10:FF:000001">
    <property type="entry name" value="D-lactate dehydrogenase mitochondrial"/>
    <property type="match status" value="1"/>
</dbReference>
<evidence type="ECO:0000256" key="3">
    <source>
        <dbReference type="ARBA" id="ARBA00022630"/>
    </source>
</evidence>
<dbReference type="EMBL" id="FTOC01000002">
    <property type="protein sequence ID" value="SIS39977.1"/>
    <property type="molecule type" value="Genomic_DNA"/>
</dbReference>
<proteinExistence type="inferred from homology"/>
<dbReference type="InterPro" id="IPR016171">
    <property type="entry name" value="Vanillyl_alc_oxidase_C-sub2"/>
</dbReference>
<dbReference type="Pfam" id="PF02913">
    <property type="entry name" value="FAD-oxidase_C"/>
    <property type="match status" value="1"/>
</dbReference>
<gene>
    <name evidence="9" type="ORF">SAMN05421687_10298</name>
</gene>
<evidence type="ECO:0000256" key="4">
    <source>
        <dbReference type="ARBA" id="ARBA00022827"/>
    </source>
</evidence>
<keyword evidence="5" id="KW-0809">Transit peptide</keyword>
<dbReference type="PROSITE" id="PS51387">
    <property type="entry name" value="FAD_PCMH"/>
    <property type="match status" value="1"/>
</dbReference>
<reference evidence="10" key="1">
    <citation type="submission" date="2017-01" db="EMBL/GenBank/DDBJ databases">
        <authorList>
            <person name="Varghese N."/>
            <person name="Submissions S."/>
        </authorList>
    </citation>
    <scope>NUCLEOTIDE SEQUENCE [LARGE SCALE GENOMIC DNA]</scope>
    <source>
        <strain evidence="10">DSM 23127</strain>
    </source>
</reference>
<dbReference type="FunFam" id="3.30.465.10:FF:000016">
    <property type="entry name" value="probable D-lactate dehydrogenase, mitochondrial"/>
    <property type="match status" value="1"/>
</dbReference>
<dbReference type="InterPro" id="IPR006094">
    <property type="entry name" value="Oxid_FAD_bind_N"/>
</dbReference>
<comment type="similarity">
    <text evidence="2">Belongs to the FAD-binding oxidoreductase/transferase type 4 family.</text>
</comment>
<name>A0A1N7ISG4_9BACI</name>